<dbReference type="KEGG" id="tpal:117653347"/>
<dbReference type="RefSeq" id="XP_034254867.1">
    <property type="nucleotide sequence ID" value="XM_034398976.1"/>
</dbReference>
<evidence type="ECO:0000313" key="4">
    <source>
        <dbReference type="Proteomes" id="UP000515158"/>
    </source>
</evidence>
<keyword evidence="2" id="KW-0472">Membrane</keyword>
<feature type="chain" id="PRO_5028296655" evidence="3">
    <location>
        <begin position="32"/>
        <end position="385"/>
    </location>
</feature>
<organism evidence="5">
    <name type="scientific">Thrips palmi</name>
    <name type="common">Melon thrips</name>
    <dbReference type="NCBI Taxonomy" id="161013"/>
    <lineage>
        <taxon>Eukaryota</taxon>
        <taxon>Metazoa</taxon>
        <taxon>Ecdysozoa</taxon>
        <taxon>Arthropoda</taxon>
        <taxon>Hexapoda</taxon>
        <taxon>Insecta</taxon>
        <taxon>Pterygota</taxon>
        <taxon>Neoptera</taxon>
        <taxon>Paraneoptera</taxon>
        <taxon>Thysanoptera</taxon>
        <taxon>Terebrantia</taxon>
        <taxon>Thripoidea</taxon>
        <taxon>Thripidae</taxon>
        <taxon>Thrips</taxon>
    </lineage>
</organism>
<dbReference type="GeneID" id="117653347"/>
<dbReference type="PANTHER" id="PTHR21879:SF2">
    <property type="entry name" value="OSIRIS 20"/>
    <property type="match status" value="1"/>
</dbReference>
<dbReference type="AlphaFoldDB" id="A0A6P9A9Y2"/>
<evidence type="ECO:0000256" key="2">
    <source>
        <dbReference type="SAM" id="Phobius"/>
    </source>
</evidence>
<feature type="compositionally biased region" description="Low complexity" evidence="1">
    <location>
        <begin position="360"/>
        <end position="385"/>
    </location>
</feature>
<keyword evidence="4" id="KW-1185">Reference proteome</keyword>
<feature type="compositionally biased region" description="Low complexity" evidence="1">
    <location>
        <begin position="296"/>
        <end position="313"/>
    </location>
</feature>
<protein>
    <submittedName>
        <fullName evidence="5">Uncharacterized protein LOC117653347 isoform X1</fullName>
    </submittedName>
</protein>
<dbReference type="CTD" id="40777"/>
<reference evidence="5" key="1">
    <citation type="submission" date="2025-08" db="UniProtKB">
        <authorList>
            <consortium name="RefSeq"/>
        </authorList>
    </citation>
    <scope>IDENTIFICATION</scope>
    <source>
        <tissue evidence="5">Total insect</tissue>
    </source>
</reference>
<dbReference type="InParanoid" id="A0A6P9A9Y2"/>
<dbReference type="FunCoup" id="A0A6P9A9Y2">
    <property type="interactions" value="48"/>
</dbReference>
<keyword evidence="2" id="KW-0812">Transmembrane</keyword>
<dbReference type="PANTHER" id="PTHR21879">
    <property type="entry name" value="FI03362P-RELATED-RELATED"/>
    <property type="match status" value="1"/>
</dbReference>
<feature type="transmembrane region" description="Helical" evidence="2">
    <location>
        <begin position="188"/>
        <end position="212"/>
    </location>
</feature>
<dbReference type="Pfam" id="PF07898">
    <property type="entry name" value="DUF1676"/>
    <property type="match status" value="1"/>
</dbReference>
<dbReference type="InterPro" id="IPR012464">
    <property type="entry name" value="DUF1676"/>
</dbReference>
<proteinExistence type="predicted"/>
<dbReference type="OrthoDB" id="6631139at2759"/>
<feature type="signal peptide" evidence="3">
    <location>
        <begin position="1"/>
        <end position="31"/>
    </location>
</feature>
<feature type="compositionally biased region" description="Polar residues" evidence="1">
    <location>
        <begin position="314"/>
        <end position="335"/>
    </location>
</feature>
<keyword evidence="2" id="KW-1133">Transmembrane helix</keyword>
<feature type="transmembrane region" description="Helical" evidence="2">
    <location>
        <begin position="218"/>
        <end position="238"/>
    </location>
</feature>
<gene>
    <name evidence="5" type="primary">LOC117653347</name>
</gene>
<feature type="region of interest" description="Disordered" evidence="1">
    <location>
        <begin position="268"/>
        <end position="385"/>
    </location>
</feature>
<feature type="compositionally biased region" description="Pro residues" evidence="1">
    <location>
        <begin position="268"/>
        <end position="295"/>
    </location>
</feature>
<name>A0A6P9A9Y2_THRPL</name>
<accession>A0A6P9A9Y2</accession>
<dbReference type="GO" id="GO:0016020">
    <property type="term" value="C:membrane"/>
    <property type="evidence" value="ECO:0007669"/>
    <property type="project" value="TreeGrafter"/>
</dbReference>
<keyword evidence="3" id="KW-0732">Signal</keyword>
<sequence length="385" mass="40647">MSPSRSWRLPAPVAVLACSWLLAAALCCVSAEDVANNQVFGGLFGKPRKIRSSEELLSAIVNDCIGGEMSTMSCLRVKVLSYLDSVVGLNGASSADVVSARALEDGSADAKMDKLIADRMRRYLDTQQFQVKLPDFLFEEGGVLSFRPAQGVDGIQLSFPSDGEGEGRALLSEGTKKKKRGLLLKKKLLLPALVLMKLKMKALMPIFMAIIGAKAMKALVMSKLALTLVLGFLLVQLLKKFGMMMPMGMGMDATTTMAPMTAYGPPAPIPSYGPPQPTYGPPQPSYGPPPQPSYGPPTNSYGPPASGPAGPAPTMSSYDPNSWSPSPDSAQSGSAPYSRVWDAHSLAYSSYQPQRDQRDTTASSGTAAGASSATSSSATVTATQY</sequence>
<evidence type="ECO:0000313" key="5">
    <source>
        <dbReference type="RefSeq" id="XP_034254867.1"/>
    </source>
</evidence>
<evidence type="ECO:0000256" key="3">
    <source>
        <dbReference type="SAM" id="SignalP"/>
    </source>
</evidence>
<dbReference type="Proteomes" id="UP000515158">
    <property type="component" value="Unplaced"/>
</dbReference>
<evidence type="ECO:0000256" key="1">
    <source>
        <dbReference type="SAM" id="MobiDB-lite"/>
    </source>
</evidence>